<dbReference type="AlphaFoldDB" id="A0A427B700"/>
<name>A0A427B700_ENSVE</name>
<protein>
    <submittedName>
        <fullName evidence="2">Uncharacterized protein</fullName>
    </submittedName>
</protein>
<accession>A0A427B700</accession>
<dbReference type="Proteomes" id="UP000287651">
    <property type="component" value="Unassembled WGS sequence"/>
</dbReference>
<dbReference type="EMBL" id="AMZH03000345">
    <property type="protein sequence ID" value="RRT84216.1"/>
    <property type="molecule type" value="Genomic_DNA"/>
</dbReference>
<reference evidence="2 3" key="1">
    <citation type="journal article" date="2014" name="Agronomy (Basel)">
        <title>A Draft Genome Sequence for Ensete ventricosum, the Drought-Tolerant Tree Against Hunger.</title>
        <authorList>
            <person name="Harrison J."/>
            <person name="Moore K.A."/>
            <person name="Paszkiewicz K."/>
            <person name="Jones T."/>
            <person name="Grant M."/>
            <person name="Ambacheew D."/>
            <person name="Muzemil S."/>
            <person name="Studholme D.J."/>
        </authorList>
    </citation>
    <scope>NUCLEOTIDE SEQUENCE [LARGE SCALE GENOMIC DNA]</scope>
</reference>
<feature type="compositionally biased region" description="Basic and acidic residues" evidence="1">
    <location>
        <begin position="168"/>
        <end position="180"/>
    </location>
</feature>
<comment type="caution">
    <text evidence="2">The sequence shown here is derived from an EMBL/GenBank/DDBJ whole genome shotgun (WGS) entry which is preliminary data.</text>
</comment>
<gene>
    <name evidence="2" type="ORF">B296_00000138</name>
</gene>
<evidence type="ECO:0000313" key="2">
    <source>
        <dbReference type="EMBL" id="RRT84216.1"/>
    </source>
</evidence>
<feature type="region of interest" description="Disordered" evidence="1">
    <location>
        <begin position="152"/>
        <end position="206"/>
    </location>
</feature>
<evidence type="ECO:0000313" key="3">
    <source>
        <dbReference type="Proteomes" id="UP000287651"/>
    </source>
</evidence>
<organism evidence="2 3">
    <name type="scientific">Ensete ventricosum</name>
    <name type="common">Abyssinian banana</name>
    <name type="synonym">Musa ensete</name>
    <dbReference type="NCBI Taxonomy" id="4639"/>
    <lineage>
        <taxon>Eukaryota</taxon>
        <taxon>Viridiplantae</taxon>
        <taxon>Streptophyta</taxon>
        <taxon>Embryophyta</taxon>
        <taxon>Tracheophyta</taxon>
        <taxon>Spermatophyta</taxon>
        <taxon>Magnoliopsida</taxon>
        <taxon>Liliopsida</taxon>
        <taxon>Zingiberales</taxon>
        <taxon>Musaceae</taxon>
        <taxon>Ensete</taxon>
    </lineage>
</organism>
<proteinExistence type="predicted"/>
<sequence length="206" mass="22993">MPGRRPRQHLRWSRVCSSLAARSTATSTSEVEGSGCRANPTPPPHAINAVWRVIPSPHTSAPTSPLYDSAMPEVTAEVRPSVQATSPLLGWAIPEDAQLHMFPRVNEVKITIKCACQDPQRSQKTRRVVPPIIVNITVCGFRLIRWRQGKSVRRAQNPGRWRKHRRGRDVSRDKAAKPEARSWQSWPTRRPGLESPAPHAMSCVAA</sequence>
<evidence type="ECO:0000256" key="1">
    <source>
        <dbReference type="SAM" id="MobiDB-lite"/>
    </source>
</evidence>